<dbReference type="Pfam" id="PF07992">
    <property type="entry name" value="Pyr_redox_2"/>
    <property type="match status" value="1"/>
</dbReference>
<evidence type="ECO:0000256" key="3">
    <source>
        <dbReference type="ARBA" id="ARBA00022630"/>
    </source>
</evidence>
<keyword evidence="3" id="KW-0285">Flavoprotein</keyword>
<feature type="domain" description="External alternative NADH-ubiquinone oxidoreductase-like C-terminal" evidence="12">
    <location>
        <begin position="552"/>
        <end position="616"/>
    </location>
</feature>
<dbReference type="PANTHER" id="PTHR43706">
    <property type="entry name" value="NADH DEHYDROGENASE"/>
    <property type="match status" value="1"/>
</dbReference>
<dbReference type="GO" id="GO:0050136">
    <property type="term" value="F:NADH dehydrogenase (quinone) (non-electrogenic) activity"/>
    <property type="evidence" value="ECO:0007669"/>
    <property type="project" value="UniProtKB-EC"/>
</dbReference>
<comment type="similarity">
    <text evidence="1">Belongs to the NADH dehydrogenase family.</text>
</comment>
<organism evidence="13 14">
    <name type="scientific">Moniliophthora roreri</name>
    <name type="common">Frosty pod rot fungus</name>
    <name type="synonym">Monilia roreri</name>
    <dbReference type="NCBI Taxonomy" id="221103"/>
    <lineage>
        <taxon>Eukaryota</taxon>
        <taxon>Fungi</taxon>
        <taxon>Dikarya</taxon>
        <taxon>Basidiomycota</taxon>
        <taxon>Agaricomycotina</taxon>
        <taxon>Agaricomycetes</taxon>
        <taxon>Agaricomycetidae</taxon>
        <taxon>Agaricales</taxon>
        <taxon>Marasmiineae</taxon>
        <taxon>Marasmiaceae</taxon>
        <taxon>Moniliophthora</taxon>
    </lineage>
</organism>
<keyword evidence="6" id="KW-0560">Oxidoreductase</keyword>
<comment type="catalytic activity">
    <reaction evidence="8">
        <text>a quinone + NADH + H(+) = a quinol + NAD(+)</text>
        <dbReference type="Rhea" id="RHEA:46160"/>
        <dbReference type="ChEBI" id="CHEBI:15378"/>
        <dbReference type="ChEBI" id="CHEBI:24646"/>
        <dbReference type="ChEBI" id="CHEBI:57540"/>
        <dbReference type="ChEBI" id="CHEBI:57945"/>
        <dbReference type="ChEBI" id="CHEBI:132124"/>
        <dbReference type="EC" id="1.6.5.9"/>
    </reaction>
</comment>
<accession>A0A0W0F539</accession>
<dbReference type="InterPro" id="IPR023753">
    <property type="entry name" value="FAD/NAD-binding_dom"/>
</dbReference>
<evidence type="ECO:0000256" key="2">
    <source>
        <dbReference type="ARBA" id="ARBA00012637"/>
    </source>
</evidence>
<dbReference type="SUPFAM" id="SSF51905">
    <property type="entry name" value="FAD/NAD(P)-binding domain"/>
    <property type="match status" value="2"/>
</dbReference>
<dbReference type="InterPro" id="IPR054585">
    <property type="entry name" value="NDH2-like_C"/>
</dbReference>
<gene>
    <name evidence="13" type="ORF">WG66_15987</name>
</gene>
<dbReference type="EMBL" id="LATX01002323">
    <property type="protein sequence ID" value="KTB31455.1"/>
    <property type="molecule type" value="Genomic_DNA"/>
</dbReference>
<feature type="domain" description="FAD/NAD(P)-binding" evidence="11">
    <location>
        <begin position="160"/>
        <end position="490"/>
    </location>
</feature>
<feature type="transmembrane region" description="Helical" evidence="10">
    <location>
        <begin position="122"/>
        <end position="141"/>
    </location>
</feature>
<dbReference type="PRINTS" id="PR00368">
    <property type="entry name" value="FADPNR"/>
</dbReference>
<keyword evidence="10" id="KW-0472">Membrane</keyword>
<dbReference type="EC" id="1.6.5.9" evidence="2"/>
<name>A0A0W0F539_MONRR</name>
<evidence type="ECO:0000256" key="10">
    <source>
        <dbReference type="SAM" id="Phobius"/>
    </source>
</evidence>
<dbReference type="InterPro" id="IPR045024">
    <property type="entry name" value="NDH-2"/>
</dbReference>
<keyword evidence="10" id="KW-1133">Transmembrane helix</keyword>
<keyword evidence="4" id="KW-0274">FAD</keyword>
<evidence type="ECO:0000256" key="4">
    <source>
        <dbReference type="ARBA" id="ARBA00022827"/>
    </source>
</evidence>
<dbReference type="PANTHER" id="PTHR43706:SF47">
    <property type="entry name" value="EXTERNAL NADH-UBIQUINONE OXIDOREDUCTASE 1, MITOCHONDRIAL-RELATED"/>
    <property type="match status" value="1"/>
</dbReference>
<dbReference type="Gene3D" id="3.50.50.100">
    <property type="match status" value="1"/>
</dbReference>
<evidence type="ECO:0000256" key="1">
    <source>
        <dbReference type="ARBA" id="ARBA00005272"/>
    </source>
</evidence>
<evidence type="ECO:0000256" key="6">
    <source>
        <dbReference type="ARBA" id="ARBA00023002"/>
    </source>
</evidence>
<dbReference type="InterPro" id="IPR036188">
    <property type="entry name" value="FAD/NAD-bd_sf"/>
</dbReference>
<dbReference type="GO" id="GO:0005739">
    <property type="term" value="C:mitochondrion"/>
    <property type="evidence" value="ECO:0007669"/>
    <property type="project" value="TreeGrafter"/>
</dbReference>
<reference evidence="13 14" key="1">
    <citation type="submission" date="2015-12" db="EMBL/GenBank/DDBJ databases">
        <title>Draft genome sequence of Moniliophthora roreri, the causal agent of frosty pod rot of cacao.</title>
        <authorList>
            <person name="Aime M.C."/>
            <person name="Diaz-Valderrama J.R."/>
            <person name="Kijpornyongpan T."/>
            <person name="Phillips-Mora W."/>
        </authorList>
    </citation>
    <scope>NUCLEOTIDE SEQUENCE [LARGE SCALE GENOMIC DNA]</scope>
    <source>
        <strain evidence="13 14">MCA 2952</strain>
    </source>
</reference>
<dbReference type="AlphaFoldDB" id="A0A0W0F539"/>
<evidence type="ECO:0000313" key="13">
    <source>
        <dbReference type="EMBL" id="KTB31455.1"/>
    </source>
</evidence>
<evidence type="ECO:0000256" key="5">
    <source>
        <dbReference type="ARBA" id="ARBA00022946"/>
    </source>
</evidence>
<comment type="catalytic activity">
    <reaction evidence="9">
        <text>a ubiquinone + NADH + H(+) = a ubiquinol + NAD(+)</text>
        <dbReference type="Rhea" id="RHEA:23152"/>
        <dbReference type="Rhea" id="RHEA-COMP:9565"/>
        <dbReference type="Rhea" id="RHEA-COMP:9566"/>
        <dbReference type="ChEBI" id="CHEBI:15378"/>
        <dbReference type="ChEBI" id="CHEBI:16389"/>
        <dbReference type="ChEBI" id="CHEBI:17976"/>
        <dbReference type="ChEBI" id="CHEBI:57540"/>
        <dbReference type="ChEBI" id="CHEBI:57945"/>
    </reaction>
</comment>
<dbReference type="Pfam" id="PF22366">
    <property type="entry name" value="NDH2_C"/>
    <property type="match status" value="1"/>
</dbReference>
<evidence type="ECO:0000256" key="8">
    <source>
        <dbReference type="ARBA" id="ARBA00047599"/>
    </source>
</evidence>
<dbReference type="Proteomes" id="UP000054988">
    <property type="component" value="Unassembled WGS sequence"/>
</dbReference>
<evidence type="ECO:0000259" key="12">
    <source>
        <dbReference type="Pfam" id="PF22366"/>
    </source>
</evidence>
<evidence type="ECO:0000256" key="9">
    <source>
        <dbReference type="ARBA" id="ARBA00049010"/>
    </source>
</evidence>
<comment type="caution">
    <text evidence="13">The sequence shown here is derived from an EMBL/GenBank/DDBJ whole genome shotgun (WGS) entry which is preliminary data.</text>
</comment>
<protein>
    <recommendedName>
        <fullName evidence="2">NADH:ubiquinone reductase (non-electrogenic)</fullName>
        <ecNumber evidence="2">1.6.5.9</ecNumber>
    </recommendedName>
</protein>
<dbReference type="eggNOG" id="KOG2495">
    <property type="taxonomic scope" value="Eukaryota"/>
</dbReference>
<sequence length="620" mass="68410">MDNKAANGARCSRMLTYPVYTRVENTPAAGPIYIAIRIRTKMSHALVVPGGAYPQVMQLARSQMLARSIVRSRPSLTLTASRNRPLPRFFTTSRPLLNEAGSSVNDTPALLKPSKWRQFTHILGRTTLIALLTGGAAFVYVTQRERHPGAQLPYDPEKKTVIILGSGWGATSLLKTIDTTEYNVVVISPKNYFLFTPLLPSVAVGTLSPRSILQPTRYLARHKSREVTVIEAEAKSVDPVKKTVTFEDDSEIKGKVSQTTIPYDYLVYAVGAEVQTFGIPGVQEKACFMKELADAEETQRRFKDCIETAAFPGQQEQEIDRLLHIVVVGGGPTGVEVSGEIHDFLEDDLKSWYPELAGRVRISLVEALPSVLPMFSKQLIEYTESTFKASKIEILTKTMVKEVKDNAVVLQMPDKSVKEVPCGMVVWAGGNKGRKITQDLMAQFPSVQTNRRGITVDDHLWMAGADGIFAIGDCTSTSYAPTAQVASQQGAYLGRVFAQLAKKDNLEGKLVKLQQDVASSSDPERKAEISQEIETTKSQLNKVKIRPFHYSHQGSLAYIGSDKAIADLPFANGNIATGGVATFLFWRSAYLSTLFSLRNRVLVANDWLITKIFGRDLSRD</sequence>
<keyword evidence="7" id="KW-0520">NAD</keyword>
<evidence type="ECO:0000313" key="14">
    <source>
        <dbReference type="Proteomes" id="UP000054988"/>
    </source>
</evidence>
<evidence type="ECO:0000256" key="7">
    <source>
        <dbReference type="ARBA" id="ARBA00023027"/>
    </source>
</evidence>
<keyword evidence="5" id="KW-0809">Transit peptide</keyword>
<keyword evidence="10" id="KW-0812">Transmembrane</keyword>
<proteinExistence type="inferred from homology"/>
<evidence type="ECO:0000259" key="11">
    <source>
        <dbReference type="Pfam" id="PF07992"/>
    </source>
</evidence>